<dbReference type="RefSeq" id="WP_090256205.1">
    <property type="nucleotide sequence ID" value="NZ_FMTL01000010.1"/>
</dbReference>
<sequence length="110" mass="12288">MKALFIAAAAFSVLVLSGCASQGELDKTNIQLKTLEERITAVDSRAAQLEKTRTDARAMDFARFCFSNNMAFSEGSIYAGRICQRQAGIMVYQDGKQVVQPLVWNVWKYQ</sequence>
<evidence type="ECO:0000256" key="1">
    <source>
        <dbReference type="SAM" id="Coils"/>
    </source>
</evidence>
<keyword evidence="2" id="KW-0732">Signal</keyword>
<evidence type="ECO:0000256" key="2">
    <source>
        <dbReference type="SAM" id="SignalP"/>
    </source>
</evidence>
<proteinExistence type="predicted"/>
<name>A0A1G4U6E7_9PSED</name>
<dbReference type="Proteomes" id="UP000242418">
    <property type="component" value="Unassembled WGS sequence"/>
</dbReference>
<organism evidence="3 4">
    <name type="scientific">Pseudomonas peli</name>
    <dbReference type="NCBI Taxonomy" id="592361"/>
    <lineage>
        <taxon>Bacteria</taxon>
        <taxon>Pseudomonadati</taxon>
        <taxon>Pseudomonadota</taxon>
        <taxon>Gammaproteobacteria</taxon>
        <taxon>Pseudomonadales</taxon>
        <taxon>Pseudomonadaceae</taxon>
        <taxon>Pseudomonas</taxon>
    </lineage>
</organism>
<gene>
    <name evidence="3" type="ORF">SAMN05216370_0015</name>
</gene>
<dbReference type="AlphaFoldDB" id="A0A1G4U6E7"/>
<dbReference type="EMBL" id="FMTL01000010">
    <property type="protein sequence ID" value="SCW89232.1"/>
    <property type="molecule type" value="Genomic_DNA"/>
</dbReference>
<feature type="coiled-coil region" evidence="1">
    <location>
        <begin position="25"/>
        <end position="52"/>
    </location>
</feature>
<keyword evidence="4" id="KW-1185">Reference proteome</keyword>
<keyword evidence="1" id="KW-0175">Coiled coil</keyword>
<feature type="chain" id="PRO_5043144720" evidence="2">
    <location>
        <begin position="23"/>
        <end position="110"/>
    </location>
</feature>
<protein>
    <submittedName>
        <fullName evidence="3">Uncharacterized protein</fullName>
    </submittedName>
</protein>
<reference evidence="3 4" key="1">
    <citation type="submission" date="2016-10" db="EMBL/GenBank/DDBJ databases">
        <authorList>
            <person name="Varghese N."/>
            <person name="Submissions S."/>
        </authorList>
    </citation>
    <scope>NUCLEOTIDE SEQUENCE [LARGE SCALE GENOMIC DNA]</scope>
    <source>
        <strain evidence="3 4">DSM 17833</strain>
    </source>
</reference>
<accession>A0A1G4U6E7</accession>
<dbReference type="OrthoDB" id="6626868at2"/>
<comment type="caution">
    <text evidence="3">The sequence shown here is derived from an EMBL/GenBank/DDBJ whole genome shotgun (WGS) entry which is preliminary data.</text>
</comment>
<evidence type="ECO:0000313" key="3">
    <source>
        <dbReference type="EMBL" id="SCW89232.1"/>
    </source>
</evidence>
<feature type="signal peptide" evidence="2">
    <location>
        <begin position="1"/>
        <end position="22"/>
    </location>
</feature>
<evidence type="ECO:0000313" key="4">
    <source>
        <dbReference type="Proteomes" id="UP000242418"/>
    </source>
</evidence>
<dbReference type="PROSITE" id="PS51257">
    <property type="entry name" value="PROKAR_LIPOPROTEIN"/>
    <property type="match status" value="1"/>
</dbReference>